<comment type="caution">
    <text evidence="1">The sequence shown here is derived from an EMBL/GenBank/DDBJ whole genome shotgun (WGS) entry which is preliminary data.</text>
</comment>
<evidence type="ECO:0000313" key="2">
    <source>
        <dbReference type="Proteomes" id="UP000651333"/>
    </source>
</evidence>
<dbReference type="AlphaFoldDB" id="A0A9Q5G578"/>
<evidence type="ECO:0000313" key="1">
    <source>
        <dbReference type="EMBL" id="NRO34859.1"/>
    </source>
</evidence>
<sequence>MKEKTKNILAVLSAVFMSFVGILTETSLNVTFPTMMKQFNVALDTVQWTTTGYLNYYDLFIVFK</sequence>
<organism evidence="1 2">
    <name type="scientific">Lactobacillus helveticus</name>
    <name type="common">Lactobacillus suntoryeus</name>
    <dbReference type="NCBI Taxonomy" id="1587"/>
    <lineage>
        <taxon>Bacteria</taxon>
        <taxon>Bacillati</taxon>
        <taxon>Bacillota</taxon>
        <taxon>Bacilli</taxon>
        <taxon>Lactobacillales</taxon>
        <taxon>Lactobacillaceae</taxon>
        <taxon>Lactobacillus</taxon>
    </lineage>
</organism>
<reference evidence="1" key="1">
    <citation type="submission" date="2019-09" db="EMBL/GenBank/DDBJ databases">
        <title>Comparative genomic analysis of Lactobacillus helveticus.</title>
        <authorList>
            <person name="Zhang H."/>
            <person name="Chen Y."/>
            <person name="Zhong Z."/>
        </authorList>
    </citation>
    <scope>NUCLEOTIDE SEQUENCE</scope>
    <source>
        <strain evidence="1">IMAU30003</strain>
    </source>
</reference>
<name>A0A9Q5G578_LACHE</name>
<gene>
    <name evidence="1" type="ORF">IMAU30003_01104</name>
</gene>
<accession>A0A9Q5G578</accession>
<dbReference type="Proteomes" id="UP000651333">
    <property type="component" value="Unassembled WGS sequence"/>
</dbReference>
<proteinExistence type="predicted"/>
<evidence type="ECO:0008006" key="3">
    <source>
        <dbReference type="Google" id="ProtNLM"/>
    </source>
</evidence>
<dbReference type="EMBL" id="WCHB01000031">
    <property type="protein sequence ID" value="NRO34859.1"/>
    <property type="molecule type" value="Genomic_DNA"/>
</dbReference>
<protein>
    <recommendedName>
        <fullName evidence="3">MFS transporter</fullName>
    </recommendedName>
</protein>